<dbReference type="Gene3D" id="3.40.50.300">
    <property type="entry name" value="P-loop containing nucleotide triphosphate hydrolases"/>
    <property type="match status" value="1"/>
</dbReference>
<name>A0A061EF22_THECC</name>
<reference evidence="1 2" key="1">
    <citation type="journal article" date="2013" name="Genome Biol.">
        <title>The genome sequence of the most widely cultivated cacao type and its use to identify candidate genes regulating pod color.</title>
        <authorList>
            <person name="Motamayor J.C."/>
            <person name="Mockaitis K."/>
            <person name="Schmutz J."/>
            <person name="Haiminen N."/>
            <person name="Iii D.L."/>
            <person name="Cornejo O."/>
            <person name="Findley S.D."/>
            <person name="Zheng P."/>
            <person name="Utro F."/>
            <person name="Royaert S."/>
            <person name="Saski C."/>
            <person name="Jenkins J."/>
            <person name="Podicheti R."/>
            <person name="Zhao M."/>
            <person name="Scheffler B.E."/>
            <person name="Stack J.C."/>
            <person name="Feltus F.A."/>
            <person name="Mustiga G.M."/>
            <person name="Amores F."/>
            <person name="Phillips W."/>
            <person name="Marelli J.P."/>
            <person name="May G.D."/>
            <person name="Shapiro H."/>
            <person name="Ma J."/>
            <person name="Bustamante C.D."/>
            <person name="Schnell R.J."/>
            <person name="Main D."/>
            <person name="Gilbert D."/>
            <person name="Parida L."/>
            <person name="Kuhn D.N."/>
        </authorList>
    </citation>
    <scope>NUCLEOTIDE SEQUENCE [LARGE SCALE GENOMIC DNA]</scope>
    <source>
        <strain evidence="2">cv. Matina 1-6</strain>
    </source>
</reference>
<organism evidence="1 2">
    <name type="scientific">Theobroma cacao</name>
    <name type="common">Cacao</name>
    <name type="synonym">Cocoa</name>
    <dbReference type="NCBI Taxonomy" id="3641"/>
    <lineage>
        <taxon>Eukaryota</taxon>
        <taxon>Viridiplantae</taxon>
        <taxon>Streptophyta</taxon>
        <taxon>Embryophyta</taxon>
        <taxon>Tracheophyta</taxon>
        <taxon>Spermatophyta</taxon>
        <taxon>Magnoliopsida</taxon>
        <taxon>eudicotyledons</taxon>
        <taxon>Gunneridae</taxon>
        <taxon>Pentapetalae</taxon>
        <taxon>rosids</taxon>
        <taxon>malvids</taxon>
        <taxon>Malvales</taxon>
        <taxon>Malvaceae</taxon>
        <taxon>Byttnerioideae</taxon>
        <taxon>Theobroma</taxon>
    </lineage>
</organism>
<accession>A0A061EF22</accession>
<protein>
    <submittedName>
        <fullName evidence="1">Uncharacterized protein</fullName>
    </submittedName>
</protein>
<proteinExistence type="predicted"/>
<dbReference type="InParanoid" id="A0A061EF22"/>
<dbReference type="STRING" id="3641.A0A061EF22"/>
<dbReference type="EMBL" id="CM001882">
    <property type="protein sequence ID" value="EOY03193.1"/>
    <property type="molecule type" value="Genomic_DNA"/>
</dbReference>
<dbReference type="HOGENOM" id="CLU_178864_0_0_1"/>
<keyword evidence="2" id="KW-1185">Reference proteome</keyword>
<sequence>MDPTKLGKSRLVINLTTYFPIEIINANSMQVYQGVSHHLLGTISSNVKFIVKSSRILQFLLLKELKSVLIFL</sequence>
<dbReference type="Proteomes" id="UP000026915">
    <property type="component" value="Chromosome 4"/>
</dbReference>
<dbReference type="AlphaFoldDB" id="A0A061EF22"/>
<gene>
    <name evidence="1" type="ORF">TCM_017824</name>
</gene>
<dbReference type="eggNOG" id="KOG1384">
    <property type="taxonomic scope" value="Eukaryota"/>
</dbReference>
<evidence type="ECO:0000313" key="1">
    <source>
        <dbReference type="EMBL" id="EOY03193.1"/>
    </source>
</evidence>
<evidence type="ECO:0000313" key="2">
    <source>
        <dbReference type="Proteomes" id="UP000026915"/>
    </source>
</evidence>
<dbReference type="InterPro" id="IPR027417">
    <property type="entry name" value="P-loop_NTPase"/>
</dbReference>
<dbReference type="Gramene" id="EOY03193">
    <property type="protein sequence ID" value="EOY03193"/>
    <property type="gene ID" value="TCM_017824"/>
</dbReference>